<feature type="coiled-coil region" evidence="1">
    <location>
        <begin position="53"/>
        <end position="97"/>
    </location>
</feature>
<reference evidence="3 4" key="1">
    <citation type="submission" date="2014-06" db="EMBL/GenBank/DDBJ databases">
        <title>Whole Genome Sequences of Three Symbiotic Endozoicomonas Bacteria.</title>
        <authorList>
            <person name="Neave M.J."/>
            <person name="Apprill A."/>
            <person name="Voolstra C.R."/>
        </authorList>
    </citation>
    <scope>NUCLEOTIDE SEQUENCE [LARGE SCALE GENOMIC DNA]</scope>
    <source>
        <strain evidence="3 4">LMG 24815</strain>
    </source>
</reference>
<proteinExistence type="predicted"/>
<dbReference type="EMBL" id="JOKG01000005">
    <property type="protein sequence ID" value="KEQ11937.1"/>
    <property type="molecule type" value="Genomic_DNA"/>
</dbReference>
<gene>
    <name evidence="3" type="ORF">GZ77_22800</name>
</gene>
<feature type="domain" description="DNA-binding protein H-NS-like N-terminal" evidence="2">
    <location>
        <begin position="31"/>
        <end position="106"/>
    </location>
</feature>
<evidence type="ECO:0000313" key="3">
    <source>
        <dbReference type="EMBL" id="KEQ11937.1"/>
    </source>
</evidence>
<accession>A0A081N0G4</accession>
<dbReference type="InterPro" id="IPR054180">
    <property type="entry name" value="H-NS-like_N"/>
</dbReference>
<evidence type="ECO:0000313" key="4">
    <source>
        <dbReference type="Proteomes" id="UP000028006"/>
    </source>
</evidence>
<dbReference type="AlphaFoldDB" id="A0A081N0G4"/>
<evidence type="ECO:0000256" key="1">
    <source>
        <dbReference type="SAM" id="Coils"/>
    </source>
</evidence>
<dbReference type="Gene3D" id="1.10.287.1050">
    <property type="entry name" value="H-NS histone-like proteins"/>
    <property type="match status" value="1"/>
</dbReference>
<sequence length="169" mass="19822">MLQTFSSQACRSFGNVPSICIGYRGRVMNIFEELHHRLGSKTRIRSLFKDVNAEEMERIINRVNEVLQEKLDEKEAEEAKREEKKRSIEEIKQAMAERGLSISDLSLLDEMGKESRRKRNVSKHNFEYQTISGDTVRWYGSTTGRLPKDFQDYLDRTNKKRIDCIVDDE</sequence>
<dbReference type="GO" id="GO:0046983">
    <property type="term" value="F:protein dimerization activity"/>
    <property type="evidence" value="ECO:0007669"/>
    <property type="project" value="InterPro"/>
</dbReference>
<dbReference type="Proteomes" id="UP000028006">
    <property type="component" value="Unassembled WGS sequence"/>
</dbReference>
<dbReference type="Pfam" id="PF22470">
    <property type="entry name" value="Histone_HNS_N"/>
    <property type="match status" value="1"/>
</dbReference>
<evidence type="ECO:0000259" key="2">
    <source>
        <dbReference type="Pfam" id="PF22470"/>
    </source>
</evidence>
<comment type="caution">
    <text evidence="3">The sequence shown here is derived from an EMBL/GenBank/DDBJ whole genome shotgun (WGS) entry which is preliminary data.</text>
</comment>
<name>A0A081N0G4_9GAMM</name>
<keyword evidence="1" id="KW-0175">Coiled coil</keyword>
<organism evidence="3 4">
    <name type="scientific">Endozoicomonas montiporae</name>
    <dbReference type="NCBI Taxonomy" id="1027273"/>
    <lineage>
        <taxon>Bacteria</taxon>
        <taxon>Pseudomonadati</taxon>
        <taxon>Pseudomonadota</taxon>
        <taxon>Gammaproteobacteria</taxon>
        <taxon>Oceanospirillales</taxon>
        <taxon>Endozoicomonadaceae</taxon>
        <taxon>Endozoicomonas</taxon>
    </lineage>
</organism>
<keyword evidence="4" id="KW-1185">Reference proteome</keyword>
<dbReference type="eggNOG" id="COG2916">
    <property type="taxonomic scope" value="Bacteria"/>
</dbReference>
<dbReference type="InterPro" id="IPR027454">
    <property type="entry name" value="Histone_HNS_N"/>
</dbReference>
<protein>
    <recommendedName>
        <fullName evidence="2">DNA-binding protein H-NS-like N-terminal domain-containing protein</fullName>
    </recommendedName>
</protein>